<dbReference type="InterPro" id="IPR010056">
    <property type="entry name" value="Phage_rep_org__N"/>
</dbReference>
<feature type="domain" description="Phage replisome organiser N-terminal" evidence="2">
    <location>
        <begin position="6"/>
        <end position="119"/>
    </location>
</feature>
<dbReference type="NCBIfam" id="TIGR01714">
    <property type="entry name" value="phage_rep_org_N"/>
    <property type="match status" value="1"/>
</dbReference>
<evidence type="ECO:0000259" key="2">
    <source>
        <dbReference type="Pfam" id="PF09681"/>
    </source>
</evidence>
<protein>
    <recommendedName>
        <fullName evidence="2">Phage replisome organiser N-terminal domain-containing protein</fullName>
    </recommendedName>
</protein>
<evidence type="ECO:0000313" key="3">
    <source>
        <dbReference type="EMBL" id="GFP77211.1"/>
    </source>
</evidence>
<accession>A0A6V8SKC1</accession>
<dbReference type="RefSeq" id="WP_183278594.1">
    <property type="nucleotide sequence ID" value="NZ_BLZR01000001.1"/>
</dbReference>
<proteinExistence type="predicted"/>
<evidence type="ECO:0000256" key="1">
    <source>
        <dbReference type="SAM" id="MobiDB-lite"/>
    </source>
</evidence>
<feature type="compositionally biased region" description="Basic residues" evidence="1">
    <location>
        <begin position="220"/>
        <end position="230"/>
    </location>
</feature>
<reference evidence="3 4" key="1">
    <citation type="submission" date="2020-07" db="EMBL/GenBank/DDBJ databases">
        <title>A new beta-1,3-glucan-decomposing anaerobic bacterium isolated from anoxic soil subjected to biological soil disinfestation.</title>
        <authorList>
            <person name="Ueki A."/>
            <person name="Tonouchi A."/>
        </authorList>
    </citation>
    <scope>NUCLEOTIDE SEQUENCE [LARGE SCALE GENOMIC DNA]</scope>
    <source>
        <strain evidence="3 4">TW1</strain>
    </source>
</reference>
<sequence>MRERKYVKFRVDMYEDTKFKIIDMKPERDVIHYIWNRMMLLAGKVNLEGELFFSKNIPYTIETFTIEFNRDVAQIKLALEVFIELEMVELTEEKVYRVKNFAKHQNIKPKKKETPKNEAAVAEQNDVNANNYFSDKVINNKDENSLEQSNVNKERSGYAVDKHKTTENSKENEEVTMGQRNAEVLKDKGNELIIAGNSEEDKNSEDNIMEYKVKVFESKKRTRSGRKKKNSTSNNEAIGEISEENGDTADTSCFMEGVRPLEKGEISIAEFSFG</sequence>
<comment type="caution">
    <text evidence="3">The sequence shown here is derived from an EMBL/GenBank/DDBJ whole genome shotgun (WGS) entry which is preliminary data.</text>
</comment>
<organism evidence="3 4">
    <name type="scientific">Clostridium fungisolvens</name>
    <dbReference type="NCBI Taxonomy" id="1604897"/>
    <lineage>
        <taxon>Bacteria</taxon>
        <taxon>Bacillati</taxon>
        <taxon>Bacillota</taxon>
        <taxon>Clostridia</taxon>
        <taxon>Eubacteriales</taxon>
        <taxon>Clostridiaceae</taxon>
        <taxon>Clostridium</taxon>
    </lineage>
</organism>
<evidence type="ECO:0000313" key="4">
    <source>
        <dbReference type="Proteomes" id="UP000580568"/>
    </source>
</evidence>
<name>A0A6V8SKC1_9CLOT</name>
<dbReference type="EMBL" id="BLZR01000001">
    <property type="protein sequence ID" value="GFP77211.1"/>
    <property type="molecule type" value="Genomic_DNA"/>
</dbReference>
<dbReference type="AlphaFoldDB" id="A0A6V8SKC1"/>
<gene>
    <name evidence="3" type="ORF">bsdtw1_03325</name>
</gene>
<dbReference type="Proteomes" id="UP000580568">
    <property type="component" value="Unassembled WGS sequence"/>
</dbReference>
<keyword evidence="4" id="KW-1185">Reference proteome</keyword>
<feature type="region of interest" description="Disordered" evidence="1">
    <location>
        <begin position="219"/>
        <end position="252"/>
    </location>
</feature>
<dbReference type="Pfam" id="PF09681">
    <property type="entry name" value="Phage_rep_org_N"/>
    <property type="match status" value="1"/>
</dbReference>